<evidence type="ECO:0000313" key="3">
    <source>
        <dbReference type="Proteomes" id="UP001187734"/>
    </source>
</evidence>
<name>A0AAE8SNQ3_9HYPO</name>
<dbReference type="EMBL" id="ONZP01000563">
    <property type="protein sequence ID" value="SPJ87168.1"/>
    <property type="molecule type" value="Genomic_DNA"/>
</dbReference>
<dbReference type="AlphaFoldDB" id="A0AAE8SNQ3"/>
<proteinExistence type="predicted"/>
<gene>
    <name evidence="2" type="ORF">FTOL_12193</name>
</gene>
<keyword evidence="3" id="KW-1185">Reference proteome</keyword>
<accession>A0AAE8SNQ3</accession>
<dbReference type="Proteomes" id="UP001187734">
    <property type="component" value="Unassembled WGS sequence"/>
</dbReference>
<organism evidence="2 3">
    <name type="scientific">Fusarium torulosum</name>
    <dbReference type="NCBI Taxonomy" id="33205"/>
    <lineage>
        <taxon>Eukaryota</taxon>
        <taxon>Fungi</taxon>
        <taxon>Dikarya</taxon>
        <taxon>Ascomycota</taxon>
        <taxon>Pezizomycotina</taxon>
        <taxon>Sordariomycetes</taxon>
        <taxon>Hypocreomycetidae</taxon>
        <taxon>Hypocreales</taxon>
        <taxon>Nectriaceae</taxon>
        <taxon>Fusarium</taxon>
    </lineage>
</organism>
<sequence>MELALKDQKVHALEAQITRLQQKKRRKVPSPNKRFIQLSKILGGGKEFEDIEEPVLDEIEVAVEVVDSSEEEEEEEEEEANPPDLSTVCTRSGRQIRRPEALAN</sequence>
<reference evidence="2" key="1">
    <citation type="submission" date="2018-03" db="EMBL/GenBank/DDBJ databases">
        <authorList>
            <person name="Guldener U."/>
        </authorList>
    </citation>
    <scope>NUCLEOTIDE SEQUENCE</scope>
</reference>
<feature type="compositionally biased region" description="Acidic residues" evidence="1">
    <location>
        <begin position="66"/>
        <end position="81"/>
    </location>
</feature>
<protein>
    <submittedName>
        <fullName evidence="2">Uncharacterized protein</fullName>
    </submittedName>
</protein>
<comment type="caution">
    <text evidence="2">The sequence shown here is derived from an EMBL/GenBank/DDBJ whole genome shotgun (WGS) entry which is preliminary data.</text>
</comment>
<evidence type="ECO:0000256" key="1">
    <source>
        <dbReference type="SAM" id="MobiDB-lite"/>
    </source>
</evidence>
<feature type="region of interest" description="Disordered" evidence="1">
    <location>
        <begin position="66"/>
        <end position="104"/>
    </location>
</feature>
<evidence type="ECO:0000313" key="2">
    <source>
        <dbReference type="EMBL" id="SPJ87168.1"/>
    </source>
</evidence>